<evidence type="ECO:0000313" key="2">
    <source>
        <dbReference type="Proteomes" id="UP000218542"/>
    </source>
</evidence>
<dbReference type="AlphaFoldDB" id="A0A286TZ97"/>
<dbReference type="EMBL" id="BAOS01000018">
    <property type="protein sequence ID" value="GAX61188.1"/>
    <property type="molecule type" value="Genomic_DNA"/>
</dbReference>
<comment type="caution">
    <text evidence="1">The sequence shown here is derived from an EMBL/GenBank/DDBJ whole genome shotgun (WGS) entry which is preliminary data.</text>
</comment>
<dbReference type="RefSeq" id="WP_096894582.1">
    <property type="nucleotide sequence ID" value="NZ_BAOS01000018.1"/>
</dbReference>
<dbReference type="Proteomes" id="UP000218542">
    <property type="component" value="Unassembled WGS sequence"/>
</dbReference>
<dbReference type="InterPro" id="IPR045397">
    <property type="entry name" value="TumE-like"/>
</dbReference>
<keyword evidence="2" id="KW-1185">Reference proteome</keyword>
<gene>
    <name evidence="1" type="ORF">SCALIN_C18_0007</name>
</gene>
<accession>A0A286TZ97</accession>
<sequence length="128" mass="14972">MNPIIRQHFDTVETCLIESPVIISYEVLRREVASSDGKLRINVFLCDGGTFELFEYVAESDGYIRLLKYSFHWQDTQKKLRRRWDNAPHHPGLPNSPNHIHYEDGVVRGDIDTPDVFFVIREIEEALK</sequence>
<name>A0A286TZ97_9BACT</name>
<dbReference type="OrthoDB" id="572460at2"/>
<organism evidence="1 2">
    <name type="scientific">Candidatus Scalindua japonica</name>
    <dbReference type="NCBI Taxonomy" id="1284222"/>
    <lineage>
        <taxon>Bacteria</taxon>
        <taxon>Pseudomonadati</taxon>
        <taxon>Planctomycetota</taxon>
        <taxon>Candidatus Brocadiia</taxon>
        <taxon>Candidatus Brocadiales</taxon>
        <taxon>Candidatus Scalinduaceae</taxon>
        <taxon>Candidatus Scalindua</taxon>
    </lineage>
</organism>
<proteinExistence type="predicted"/>
<evidence type="ECO:0000313" key="1">
    <source>
        <dbReference type="EMBL" id="GAX61188.1"/>
    </source>
</evidence>
<dbReference type="Pfam" id="PF20126">
    <property type="entry name" value="TumE"/>
    <property type="match status" value="1"/>
</dbReference>
<protein>
    <submittedName>
        <fullName evidence="1">Uncharacterized protein</fullName>
    </submittedName>
</protein>
<reference evidence="1 2" key="1">
    <citation type="journal article" date="2017" name="Environ. Microbiol. Rep.">
        <title>Genetic diversity of marine anaerobic ammonium-oxidizing bacteria as revealed by genomic and proteomic analyses of 'Candidatus Scalindua japonica'.</title>
        <authorList>
            <person name="Oshiki M."/>
            <person name="Mizuto K."/>
            <person name="Kimura Z."/>
            <person name="Kindaichi T."/>
            <person name="Satoh H."/>
            <person name="Okabe S."/>
        </authorList>
    </citation>
    <scope>NUCLEOTIDE SEQUENCE [LARGE SCALE GENOMIC DNA]</scope>
    <source>
        <strain evidence="2">husup-a2</strain>
    </source>
</reference>